<dbReference type="Proteomes" id="UP000031620">
    <property type="component" value="Chromosome"/>
</dbReference>
<accession>A0A0A1GWN4</accession>
<dbReference type="InterPro" id="IPR010461">
    <property type="entry name" value="ComK"/>
</dbReference>
<gene>
    <name evidence="1" type="ORF">LOOC260_102280</name>
</gene>
<evidence type="ECO:0000313" key="2">
    <source>
        <dbReference type="Proteomes" id="UP000031620"/>
    </source>
</evidence>
<protein>
    <submittedName>
        <fullName evidence="1">Uncharacterized protein</fullName>
    </submittedName>
</protein>
<name>A0A0A1GWN4_9LACO</name>
<dbReference type="RefSeq" id="WP_041092299.1">
    <property type="nucleotide sequence ID" value="NZ_AP014680.1"/>
</dbReference>
<reference evidence="1 2" key="1">
    <citation type="submission" date="2014-11" db="EMBL/GenBank/DDBJ databases">
        <title>Complete genome sequence and analysis of Lactobacillus hokkaidonensis LOOC260T.</title>
        <authorList>
            <person name="Tanizawa Y."/>
            <person name="Tohno M."/>
            <person name="Kaminuma E."/>
            <person name="Nakamura Y."/>
            <person name="Arita M."/>
        </authorList>
    </citation>
    <scope>NUCLEOTIDE SEQUENCE [LARGE SCALE GENOMIC DNA]</scope>
    <source>
        <strain evidence="1 2">LOOC260</strain>
    </source>
</reference>
<dbReference type="KEGG" id="lho:LOOC260_102280"/>
<organism evidence="1 2">
    <name type="scientific">Paucilactobacillus hokkaidonensis JCM 18461</name>
    <dbReference type="NCBI Taxonomy" id="1291742"/>
    <lineage>
        <taxon>Bacteria</taxon>
        <taxon>Bacillati</taxon>
        <taxon>Bacillota</taxon>
        <taxon>Bacilli</taxon>
        <taxon>Lactobacillales</taxon>
        <taxon>Lactobacillaceae</taxon>
        <taxon>Paucilactobacillus</taxon>
    </lineage>
</organism>
<sequence length="248" mass="28717">MSTEGSNFPLLNLETLTDQDAEVQTENGAISWKKTLLFRQIEVHQVPCTFILYTDKAILVKRPLKELLVEFTTKASVLQFEMYAYAKFLKLRGSYHCVSGAYQMIASRGTNSAEATWLMSHHIESSHFVKNEHLMHITFKNHQTVALDISKASLEKRIDEAHQIGVEQITHDRQYNILHGTYNDVKDQWGECNLDECGYHMKEHNITSFSLFKEKLLIKRVWKEVYSESVSGDIDQMMDRILKQSFHG</sequence>
<evidence type="ECO:0000313" key="1">
    <source>
        <dbReference type="EMBL" id="BAP84806.1"/>
    </source>
</evidence>
<dbReference type="EMBL" id="AP014680">
    <property type="protein sequence ID" value="BAP84806.1"/>
    <property type="molecule type" value="Genomic_DNA"/>
</dbReference>
<dbReference type="AlphaFoldDB" id="A0A0A1GWN4"/>
<dbReference type="Pfam" id="PF06338">
    <property type="entry name" value="ComK"/>
    <property type="match status" value="1"/>
</dbReference>
<dbReference type="HOGENOM" id="CLU_1119045_0_0_9"/>
<proteinExistence type="predicted"/>
<dbReference type="GO" id="GO:0030420">
    <property type="term" value="P:establishment of competence for transformation"/>
    <property type="evidence" value="ECO:0007669"/>
    <property type="project" value="InterPro"/>
</dbReference>